<dbReference type="PANTHER" id="PTHR45436:SF14">
    <property type="entry name" value="SENSOR PROTEIN QSEC"/>
    <property type="match status" value="1"/>
</dbReference>
<keyword evidence="8" id="KW-0418">Kinase</keyword>
<dbReference type="Pfam" id="PF00512">
    <property type="entry name" value="HisKA"/>
    <property type="match status" value="1"/>
</dbReference>
<evidence type="ECO:0000256" key="11">
    <source>
        <dbReference type="ARBA" id="ARBA00023012"/>
    </source>
</evidence>
<dbReference type="EC" id="2.7.13.3" evidence="3"/>
<evidence type="ECO:0000313" key="16">
    <source>
        <dbReference type="EMBL" id="GAA4018971.1"/>
    </source>
</evidence>
<dbReference type="Proteomes" id="UP001501353">
    <property type="component" value="Unassembled WGS sequence"/>
</dbReference>
<evidence type="ECO:0000256" key="12">
    <source>
        <dbReference type="ARBA" id="ARBA00023136"/>
    </source>
</evidence>
<dbReference type="InterPro" id="IPR003661">
    <property type="entry name" value="HisK_dim/P_dom"/>
</dbReference>
<comment type="subcellular location">
    <subcellularLocation>
        <location evidence="2">Membrane</location>
        <topology evidence="2">Multi-pass membrane protein</topology>
    </subcellularLocation>
</comment>
<dbReference type="SUPFAM" id="SSF55874">
    <property type="entry name" value="ATPase domain of HSP90 chaperone/DNA topoisomerase II/histidine kinase"/>
    <property type="match status" value="1"/>
</dbReference>
<keyword evidence="11" id="KW-0902">Two-component regulatory system</keyword>
<dbReference type="InterPro" id="IPR036890">
    <property type="entry name" value="HATPase_C_sf"/>
</dbReference>
<dbReference type="InterPro" id="IPR003594">
    <property type="entry name" value="HATPase_dom"/>
</dbReference>
<evidence type="ECO:0000256" key="13">
    <source>
        <dbReference type="SAM" id="Phobius"/>
    </source>
</evidence>
<comment type="catalytic activity">
    <reaction evidence="1">
        <text>ATP + protein L-histidine = ADP + protein N-phospho-L-histidine.</text>
        <dbReference type="EC" id="2.7.13.3"/>
    </reaction>
</comment>
<evidence type="ECO:0000256" key="5">
    <source>
        <dbReference type="ARBA" id="ARBA00022679"/>
    </source>
</evidence>
<keyword evidence="17" id="KW-1185">Reference proteome</keyword>
<feature type="domain" description="Histidine kinase" evidence="14">
    <location>
        <begin position="221"/>
        <end position="433"/>
    </location>
</feature>
<dbReference type="EMBL" id="BAAAZE010000007">
    <property type="protein sequence ID" value="GAA4018971.1"/>
    <property type="molecule type" value="Genomic_DNA"/>
</dbReference>
<accession>A0ABP7SZY3</accession>
<dbReference type="PROSITE" id="PS50885">
    <property type="entry name" value="HAMP"/>
    <property type="match status" value="1"/>
</dbReference>
<dbReference type="PANTHER" id="PTHR45436">
    <property type="entry name" value="SENSOR HISTIDINE KINASE YKOH"/>
    <property type="match status" value="1"/>
</dbReference>
<feature type="transmembrane region" description="Helical" evidence="13">
    <location>
        <begin position="141"/>
        <end position="160"/>
    </location>
</feature>
<sequence length="440" mass="48650">MNSIRSRLSVFLLLAAMLTALGTGVVTYRQTLAENEELFDYQLRQIALSLRNQGLVVNSYADSNDETLEVVVQIWTVSGTMLYLSNPGDPIFDRATIGFTDVNANNRRWRVFSLAARDRIIQVAQPLELRRDLAATAALRGLAPLLAFAPLMALLIWWLVGSSLSPLKRLATEVGQRDARILDEVSVAGLPDEIAPLVQALNSLLIRLKRAFANQRAFVADAAHELRSPLTALKLQLQLLARAPDDAAKADALAKLHEGVDRATHLIEQLLVAAQTAPNDTVAQLESTDLSELVRQSIADVFSLAQTRRITLEANAPEHLQLSIDPARIRILVRNLLDNAIRYGRDDGSVHVQLSNDHDRVLLVIEDDGPGIDAHDRERIFDRFYRGPAQQQSGSGLGLSIVKNIVEQHGARIELEPSRLGGLKVTIFFAHRTSESDFRK</sequence>
<dbReference type="Gene3D" id="1.20.5.1040">
    <property type="entry name" value="Sensor protein qsec"/>
    <property type="match status" value="1"/>
</dbReference>
<dbReference type="CDD" id="cd00075">
    <property type="entry name" value="HATPase"/>
    <property type="match status" value="1"/>
</dbReference>
<evidence type="ECO:0000313" key="17">
    <source>
        <dbReference type="Proteomes" id="UP001501353"/>
    </source>
</evidence>
<dbReference type="GO" id="GO:0005524">
    <property type="term" value="F:ATP binding"/>
    <property type="evidence" value="ECO:0007669"/>
    <property type="project" value="UniProtKB-KW"/>
</dbReference>
<keyword evidence="5" id="KW-0808">Transferase</keyword>
<keyword evidence="10 13" id="KW-1133">Transmembrane helix</keyword>
<keyword evidence="7" id="KW-0547">Nucleotide-binding</keyword>
<evidence type="ECO:0000256" key="8">
    <source>
        <dbReference type="ARBA" id="ARBA00022777"/>
    </source>
</evidence>
<evidence type="ECO:0000259" key="15">
    <source>
        <dbReference type="PROSITE" id="PS50885"/>
    </source>
</evidence>
<evidence type="ECO:0000256" key="10">
    <source>
        <dbReference type="ARBA" id="ARBA00022989"/>
    </source>
</evidence>
<dbReference type="InterPro" id="IPR003660">
    <property type="entry name" value="HAMP_dom"/>
</dbReference>
<evidence type="ECO:0000256" key="2">
    <source>
        <dbReference type="ARBA" id="ARBA00004141"/>
    </source>
</evidence>
<keyword evidence="9 16" id="KW-0067">ATP-binding</keyword>
<evidence type="ECO:0000256" key="9">
    <source>
        <dbReference type="ARBA" id="ARBA00022840"/>
    </source>
</evidence>
<dbReference type="SUPFAM" id="SSF47384">
    <property type="entry name" value="Homodimeric domain of signal transducing histidine kinase"/>
    <property type="match status" value="1"/>
</dbReference>
<evidence type="ECO:0000256" key="4">
    <source>
        <dbReference type="ARBA" id="ARBA00022553"/>
    </source>
</evidence>
<organism evidence="16 17">
    <name type="scientific">Actimicrobium antarcticum</name>
    <dbReference type="NCBI Taxonomy" id="1051899"/>
    <lineage>
        <taxon>Bacteria</taxon>
        <taxon>Pseudomonadati</taxon>
        <taxon>Pseudomonadota</taxon>
        <taxon>Betaproteobacteria</taxon>
        <taxon>Burkholderiales</taxon>
        <taxon>Oxalobacteraceae</taxon>
        <taxon>Actimicrobium</taxon>
    </lineage>
</organism>
<dbReference type="InterPro" id="IPR004358">
    <property type="entry name" value="Sig_transdc_His_kin-like_C"/>
</dbReference>
<dbReference type="Pfam" id="PF02518">
    <property type="entry name" value="HATPase_c"/>
    <property type="match status" value="1"/>
</dbReference>
<evidence type="ECO:0000256" key="7">
    <source>
        <dbReference type="ARBA" id="ARBA00022741"/>
    </source>
</evidence>
<dbReference type="InterPro" id="IPR050428">
    <property type="entry name" value="TCS_sensor_his_kinase"/>
</dbReference>
<keyword evidence="4" id="KW-0597">Phosphoprotein</keyword>
<name>A0ABP7SZY3_9BURK</name>
<dbReference type="SMART" id="SM00387">
    <property type="entry name" value="HATPase_c"/>
    <property type="match status" value="1"/>
</dbReference>
<dbReference type="Gene3D" id="1.10.287.130">
    <property type="match status" value="1"/>
</dbReference>
<keyword evidence="12 13" id="KW-0472">Membrane</keyword>
<protein>
    <recommendedName>
        <fullName evidence="3">histidine kinase</fullName>
        <ecNumber evidence="3">2.7.13.3</ecNumber>
    </recommendedName>
</protein>
<evidence type="ECO:0000256" key="1">
    <source>
        <dbReference type="ARBA" id="ARBA00000085"/>
    </source>
</evidence>
<evidence type="ECO:0000256" key="6">
    <source>
        <dbReference type="ARBA" id="ARBA00022692"/>
    </source>
</evidence>
<comment type="caution">
    <text evidence="16">The sequence shown here is derived from an EMBL/GenBank/DDBJ whole genome shotgun (WGS) entry which is preliminary data.</text>
</comment>
<dbReference type="PROSITE" id="PS50109">
    <property type="entry name" value="HIS_KIN"/>
    <property type="match status" value="1"/>
</dbReference>
<evidence type="ECO:0000256" key="3">
    <source>
        <dbReference type="ARBA" id="ARBA00012438"/>
    </source>
</evidence>
<keyword evidence="6 13" id="KW-0812">Transmembrane</keyword>
<reference evidence="17" key="1">
    <citation type="journal article" date="2019" name="Int. J. Syst. Evol. Microbiol.">
        <title>The Global Catalogue of Microorganisms (GCM) 10K type strain sequencing project: providing services to taxonomists for standard genome sequencing and annotation.</title>
        <authorList>
            <consortium name="The Broad Institute Genomics Platform"/>
            <consortium name="The Broad Institute Genome Sequencing Center for Infectious Disease"/>
            <person name="Wu L."/>
            <person name="Ma J."/>
        </authorList>
    </citation>
    <scope>NUCLEOTIDE SEQUENCE [LARGE SCALE GENOMIC DNA]</scope>
    <source>
        <strain evidence="17">JCM 16673</strain>
    </source>
</reference>
<proteinExistence type="predicted"/>
<dbReference type="Gene3D" id="3.30.565.10">
    <property type="entry name" value="Histidine kinase-like ATPase, C-terminal domain"/>
    <property type="match status" value="1"/>
</dbReference>
<dbReference type="InterPro" id="IPR005467">
    <property type="entry name" value="His_kinase_dom"/>
</dbReference>
<dbReference type="InterPro" id="IPR036097">
    <property type="entry name" value="HisK_dim/P_sf"/>
</dbReference>
<dbReference type="RefSeq" id="WP_344762537.1">
    <property type="nucleotide sequence ID" value="NZ_BAAAZE010000007.1"/>
</dbReference>
<dbReference type="PRINTS" id="PR00344">
    <property type="entry name" value="BCTRLSENSOR"/>
</dbReference>
<gene>
    <name evidence="16" type="ORF">GCM10022212_13810</name>
</gene>
<evidence type="ECO:0000259" key="14">
    <source>
        <dbReference type="PROSITE" id="PS50109"/>
    </source>
</evidence>
<feature type="domain" description="HAMP" evidence="15">
    <location>
        <begin position="161"/>
        <end position="213"/>
    </location>
</feature>
<dbReference type="SMART" id="SM00388">
    <property type="entry name" value="HisKA"/>
    <property type="match status" value="1"/>
</dbReference>